<protein>
    <submittedName>
        <fullName evidence="1">Uncharacterized protein</fullName>
    </submittedName>
</protein>
<dbReference type="AlphaFoldDB" id="A0A9W6IZM1"/>
<dbReference type="Proteomes" id="UP001143372">
    <property type="component" value="Unassembled WGS sequence"/>
</dbReference>
<proteinExistence type="predicted"/>
<evidence type="ECO:0000313" key="2">
    <source>
        <dbReference type="Proteomes" id="UP001143372"/>
    </source>
</evidence>
<dbReference type="RefSeq" id="WP_271167276.1">
    <property type="nucleotide sequence ID" value="NZ_BSFI01000003.1"/>
</dbReference>
<gene>
    <name evidence="1" type="ORF">GCM10008179_06460</name>
</gene>
<comment type="caution">
    <text evidence="1">The sequence shown here is derived from an EMBL/GenBank/DDBJ whole genome shotgun (WGS) entry which is preliminary data.</text>
</comment>
<accession>A0A9W6IZM1</accession>
<keyword evidence="2" id="KW-1185">Reference proteome</keyword>
<sequence length="74" mass="7671">MPKYTNTTRQSLDFVIGGTPADPKYASFKAGETKEVELNLDHPAVAGALKTGALLAADASTAKRVAKAEALPPS</sequence>
<dbReference type="EMBL" id="BSFI01000003">
    <property type="protein sequence ID" value="GLK67008.1"/>
    <property type="molecule type" value="Genomic_DNA"/>
</dbReference>
<organism evidence="1 2">
    <name type="scientific">Hansschlegelia plantiphila</name>
    <dbReference type="NCBI Taxonomy" id="374655"/>
    <lineage>
        <taxon>Bacteria</taxon>
        <taxon>Pseudomonadati</taxon>
        <taxon>Pseudomonadota</taxon>
        <taxon>Alphaproteobacteria</taxon>
        <taxon>Hyphomicrobiales</taxon>
        <taxon>Methylopilaceae</taxon>
        <taxon>Hansschlegelia</taxon>
    </lineage>
</organism>
<name>A0A9W6IZM1_9HYPH</name>
<reference evidence="1" key="1">
    <citation type="journal article" date="2014" name="Int. J. Syst. Evol. Microbiol.">
        <title>Complete genome sequence of Corynebacterium casei LMG S-19264T (=DSM 44701T), isolated from a smear-ripened cheese.</title>
        <authorList>
            <consortium name="US DOE Joint Genome Institute (JGI-PGF)"/>
            <person name="Walter F."/>
            <person name="Albersmeier A."/>
            <person name="Kalinowski J."/>
            <person name="Ruckert C."/>
        </authorList>
    </citation>
    <scope>NUCLEOTIDE SEQUENCE</scope>
    <source>
        <strain evidence="1">VKM B-2347</strain>
    </source>
</reference>
<reference evidence="1" key="2">
    <citation type="submission" date="2023-01" db="EMBL/GenBank/DDBJ databases">
        <authorList>
            <person name="Sun Q."/>
            <person name="Evtushenko L."/>
        </authorList>
    </citation>
    <scope>NUCLEOTIDE SEQUENCE</scope>
    <source>
        <strain evidence="1">VKM B-2347</strain>
    </source>
</reference>
<evidence type="ECO:0000313" key="1">
    <source>
        <dbReference type="EMBL" id="GLK67008.1"/>
    </source>
</evidence>